<keyword evidence="1" id="KW-1133">Transmembrane helix</keyword>
<dbReference type="EMBL" id="JACCBW010000001">
    <property type="protein sequence ID" value="NYE36282.1"/>
    <property type="molecule type" value="Genomic_DNA"/>
</dbReference>
<dbReference type="Proteomes" id="UP000549911">
    <property type="component" value="Unassembled WGS sequence"/>
</dbReference>
<evidence type="ECO:0000256" key="1">
    <source>
        <dbReference type="SAM" id="Phobius"/>
    </source>
</evidence>
<reference evidence="2 3" key="2">
    <citation type="submission" date="2020-08" db="EMBL/GenBank/DDBJ databases">
        <title>The Agave Microbiome: Exploring the role of microbial communities in plant adaptations to desert environments.</title>
        <authorList>
            <person name="Partida-Martinez L.P."/>
        </authorList>
    </citation>
    <scope>NUCLEOTIDE SEQUENCE [LARGE SCALE GENOMIC DNA]</scope>
    <source>
        <strain evidence="2 3">AT2.17</strain>
    </source>
</reference>
<keyword evidence="1" id="KW-0812">Transmembrane</keyword>
<evidence type="ECO:0000313" key="2">
    <source>
        <dbReference type="EMBL" id="NYE36282.1"/>
    </source>
</evidence>
<sequence>MEGTELPQRHTLVYVLVAAAVVLAVPCARMAWRALGLSGGAAAGGWAMTVVMVGLLVVVPLLLARSIQTRHTYVSDEAVTVVRSGGVSQRIAFADLTEVRVRFSGRGGDALRNDQVFLLGPNSSGRAGVVVSRFHVDTLQPLLQRLAAEVERRPGLLATDVERSYFQHALTTAP</sequence>
<keyword evidence="3" id="KW-1185">Reference proteome</keyword>
<gene>
    <name evidence="2" type="ORF">F4692_001386</name>
</gene>
<accession>A0A7Y9KSC4</accession>
<dbReference type="RefSeq" id="WP_179618836.1">
    <property type="nucleotide sequence ID" value="NZ_JACCBW010000001.1"/>
</dbReference>
<dbReference type="AlphaFoldDB" id="A0A7Y9KSC4"/>
<reference evidence="2 3" key="1">
    <citation type="submission" date="2020-07" db="EMBL/GenBank/DDBJ databases">
        <authorList>
            <person name="Partida-Martinez L."/>
            <person name="Huntemann M."/>
            <person name="Clum A."/>
            <person name="Wang J."/>
            <person name="Palaniappan K."/>
            <person name="Ritter S."/>
            <person name="Chen I.-M."/>
            <person name="Stamatis D."/>
            <person name="Reddy T."/>
            <person name="O'Malley R."/>
            <person name="Daum C."/>
            <person name="Shapiro N."/>
            <person name="Ivanova N."/>
            <person name="Kyrpides N."/>
            <person name="Woyke T."/>
        </authorList>
    </citation>
    <scope>NUCLEOTIDE SEQUENCE [LARGE SCALE GENOMIC DNA]</scope>
    <source>
        <strain evidence="2 3">AT2.17</strain>
    </source>
</reference>
<protein>
    <recommendedName>
        <fullName evidence="4">PH domain-containing protein</fullName>
    </recommendedName>
</protein>
<feature type="transmembrane region" description="Helical" evidence="1">
    <location>
        <begin position="44"/>
        <end position="63"/>
    </location>
</feature>
<evidence type="ECO:0000313" key="3">
    <source>
        <dbReference type="Proteomes" id="UP000549911"/>
    </source>
</evidence>
<organism evidence="2 3">
    <name type="scientific">Nocardioides cavernae</name>
    <dbReference type="NCBI Taxonomy" id="1921566"/>
    <lineage>
        <taxon>Bacteria</taxon>
        <taxon>Bacillati</taxon>
        <taxon>Actinomycetota</taxon>
        <taxon>Actinomycetes</taxon>
        <taxon>Propionibacteriales</taxon>
        <taxon>Nocardioidaceae</taxon>
        <taxon>Nocardioides</taxon>
    </lineage>
</organism>
<keyword evidence="1" id="KW-0472">Membrane</keyword>
<evidence type="ECO:0008006" key="4">
    <source>
        <dbReference type="Google" id="ProtNLM"/>
    </source>
</evidence>
<name>A0A7Y9KSC4_9ACTN</name>
<proteinExistence type="predicted"/>
<feature type="transmembrane region" description="Helical" evidence="1">
    <location>
        <begin position="12"/>
        <end position="32"/>
    </location>
</feature>
<comment type="caution">
    <text evidence="2">The sequence shown here is derived from an EMBL/GenBank/DDBJ whole genome shotgun (WGS) entry which is preliminary data.</text>
</comment>